<organism evidence="7 8">
    <name type="scientific">Littorina saxatilis</name>
    <dbReference type="NCBI Taxonomy" id="31220"/>
    <lineage>
        <taxon>Eukaryota</taxon>
        <taxon>Metazoa</taxon>
        <taxon>Spiralia</taxon>
        <taxon>Lophotrochozoa</taxon>
        <taxon>Mollusca</taxon>
        <taxon>Gastropoda</taxon>
        <taxon>Caenogastropoda</taxon>
        <taxon>Littorinimorpha</taxon>
        <taxon>Littorinoidea</taxon>
        <taxon>Littorinidae</taxon>
        <taxon>Littorina</taxon>
    </lineage>
</organism>
<evidence type="ECO:0000259" key="6">
    <source>
        <dbReference type="PROSITE" id="PS50262"/>
    </source>
</evidence>
<evidence type="ECO:0000313" key="8">
    <source>
        <dbReference type="Proteomes" id="UP001374579"/>
    </source>
</evidence>
<evidence type="ECO:0000313" key="7">
    <source>
        <dbReference type="EMBL" id="KAK7111091.1"/>
    </source>
</evidence>
<dbReference type="PRINTS" id="PR00237">
    <property type="entry name" value="GPCRRHODOPSN"/>
</dbReference>
<dbReference type="Proteomes" id="UP001374579">
    <property type="component" value="Unassembled WGS sequence"/>
</dbReference>
<dbReference type="PROSITE" id="PS50262">
    <property type="entry name" value="G_PROTEIN_RECEP_F1_2"/>
    <property type="match status" value="1"/>
</dbReference>
<dbReference type="EMBL" id="JBAMIC010000003">
    <property type="protein sequence ID" value="KAK7111091.1"/>
    <property type="molecule type" value="Genomic_DNA"/>
</dbReference>
<comment type="caution">
    <text evidence="7">The sequence shown here is derived from an EMBL/GenBank/DDBJ whole genome shotgun (WGS) entry which is preliminary data.</text>
</comment>
<dbReference type="Gene3D" id="1.20.1070.10">
    <property type="entry name" value="Rhodopsin 7-helix transmembrane proteins"/>
    <property type="match status" value="1"/>
</dbReference>
<dbReference type="SUPFAM" id="SSF81321">
    <property type="entry name" value="Family A G protein-coupled receptor-like"/>
    <property type="match status" value="1"/>
</dbReference>
<dbReference type="InterPro" id="IPR017452">
    <property type="entry name" value="GPCR_Rhodpsn_7TM"/>
</dbReference>
<dbReference type="PANTHER" id="PTHR46641:SF18">
    <property type="entry name" value="G-PROTEIN COUPLED RECEPTORS FAMILY 1 PROFILE DOMAIN-CONTAINING PROTEIN"/>
    <property type="match status" value="1"/>
</dbReference>
<name>A0AAN9GKA4_9CAEN</name>
<dbReference type="InterPro" id="IPR052954">
    <property type="entry name" value="GPCR-Ligand_Int"/>
</dbReference>
<protein>
    <recommendedName>
        <fullName evidence="6">G-protein coupled receptors family 1 profile domain-containing protein</fullName>
    </recommendedName>
</protein>
<dbReference type="PANTHER" id="PTHR46641">
    <property type="entry name" value="FMRFAMIDE RECEPTOR-RELATED"/>
    <property type="match status" value="1"/>
</dbReference>
<sequence>MPMIRSPGLCCRNTTSILYSSDEDYAAYADPIAEVAFGIQDHYLKVLCAVGLPGNIAALLAMAVVVRPPSANTFLLALLAVSDTLALLLKLVMNQLSFSLDRLSDHYCRCVTLTNVCSSYANWMLVLVAVERLVAVLLPFSRARFFTMHRLCALSVALAAAILAVHLPLIIGGVPEGRFGCGTTQAVSGYVDQVWSWLNVTLYAFLPASLLLVITIFLVVALRRADRRRQQLQGTATCYVTSRASRQARRTERTFTVMTLAAALLFVLMVLPQCLYFVLFHYTTALQHLRHLPADRLTQQVTTLMADSTHALNFYVYVFSAKRFRRQCVLCLRAVTWGARTSHAFHMHSHSSSPASVTLSMHSGRGVSCNASKAHGAGTNL</sequence>
<keyword evidence="8" id="KW-1185">Reference proteome</keyword>
<feature type="transmembrane region" description="Helical" evidence="5">
    <location>
        <begin position="43"/>
        <end position="66"/>
    </location>
</feature>
<accession>A0AAN9GKA4</accession>
<comment type="subcellular location">
    <subcellularLocation>
        <location evidence="1">Membrane</location>
    </subcellularLocation>
</comment>
<evidence type="ECO:0000256" key="2">
    <source>
        <dbReference type="ARBA" id="ARBA00022692"/>
    </source>
</evidence>
<feature type="transmembrane region" description="Helical" evidence="5">
    <location>
        <begin position="73"/>
        <end position="93"/>
    </location>
</feature>
<dbReference type="AlphaFoldDB" id="A0AAN9GKA4"/>
<dbReference type="Pfam" id="PF00001">
    <property type="entry name" value="7tm_1"/>
    <property type="match status" value="1"/>
</dbReference>
<keyword evidence="2 5" id="KW-0812">Transmembrane</keyword>
<dbReference type="GO" id="GO:0004930">
    <property type="term" value="F:G protein-coupled receptor activity"/>
    <property type="evidence" value="ECO:0007669"/>
    <property type="project" value="InterPro"/>
</dbReference>
<proteinExistence type="predicted"/>
<evidence type="ECO:0000256" key="5">
    <source>
        <dbReference type="SAM" id="Phobius"/>
    </source>
</evidence>
<feature type="transmembrane region" description="Helical" evidence="5">
    <location>
        <begin position="194"/>
        <end position="222"/>
    </location>
</feature>
<feature type="transmembrane region" description="Helical" evidence="5">
    <location>
        <begin position="152"/>
        <end position="174"/>
    </location>
</feature>
<dbReference type="GO" id="GO:0016020">
    <property type="term" value="C:membrane"/>
    <property type="evidence" value="ECO:0007669"/>
    <property type="project" value="UniProtKB-SubCell"/>
</dbReference>
<gene>
    <name evidence="7" type="ORF">V1264_014865</name>
</gene>
<keyword evidence="3 5" id="KW-1133">Transmembrane helix</keyword>
<evidence type="ECO:0000256" key="1">
    <source>
        <dbReference type="ARBA" id="ARBA00004370"/>
    </source>
</evidence>
<keyword evidence="4 5" id="KW-0472">Membrane</keyword>
<feature type="transmembrane region" description="Helical" evidence="5">
    <location>
        <begin position="255"/>
        <end position="279"/>
    </location>
</feature>
<evidence type="ECO:0000256" key="3">
    <source>
        <dbReference type="ARBA" id="ARBA00022989"/>
    </source>
</evidence>
<evidence type="ECO:0000256" key="4">
    <source>
        <dbReference type="ARBA" id="ARBA00023136"/>
    </source>
</evidence>
<dbReference type="InterPro" id="IPR000276">
    <property type="entry name" value="GPCR_Rhodpsn"/>
</dbReference>
<reference evidence="7 8" key="1">
    <citation type="submission" date="2024-02" db="EMBL/GenBank/DDBJ databases">
        <title>Chromosome-scale genome assembly of the rough periwinkle Littorina saxatilis.</title>
        <authorList>
            <person name="De Jode A."/>
            <person name="Faria R."/>
            <person name="Formenti G."/>
            <person name="Sims Y."/>
            <person name="Smith T.P."/>
            <person name="Tracey A."/>
            <person name="Wood J.M.D."/>
            <person name="Zagrodzka Z.B."/>
            <person name="Johannesson K."/>
            <person name="Butlin R.K."/>
            <person name="Leder E.H."/>
        </authorList>
    </citation>
    <scope>NUCLEOTIDE SEQUENCE [LARGE SCALE GENOMIC DNA]</scope>
    <source>
        <strain evidence="7">Snail1</strain>
        <tissue evidence="7">Muscle</tissue>
    </source>
</reference>
<feature type="domain" description="G-protein coupled receptors family 1 profile" evidence="6">
    <location>
        <begin position="54"/>
        <end position="317"/>
    </location>
</feature>